<organism evidence="1 2">
    <name type="scientific">Cetraspora pellucida</name>
    <dbReference type="NCBI Taxonomy" id="1433469"/>
    <lineage>
        <taxon>Eukaryota</taxon>
        <taxon>Fungi</taxon>
        <taxon>Fungi incertae sedis</taxon>
        <taxon>Mucoromycota</taxon>
        <taxon>Glomeromycotina</taxon>
        <taxon>Glomeromycetes</taxon>
        <taxon>Diversisporales</taxon>
        <taxon>Gigasporaceae</taxon>
        <taxon>Cetraspora</taxon>
    </lineage>
</organism>
<name>A0ACA9KF25_9GLOM</name>
<accession>A0ACA9KF25</accession>
<sequence>MVNIQEYINKNYSKKTKKNLKILSISGKDLEGHLDLKDFPNLEKLDCYENRITSLDLTNNKNLTYLNLSSNPISNLVLSQNKKLTEIHFSYGQINSIDLSQNKNLNFVNFNNNLLENIDLTNNPNIAAIHVYNNKLTSLKVANLTKLRVVACHMNPELTGSLDLSNCPDLINLNCAFTGLEKLKLNNPKLYLLYCQGNKINELDLTKTAIKEADYSKNLRTDLPKERIIFEDTQPQLKVKKVFLGGT</sequence>
<dbReference type="Proteomes" id="UP000789366">
    <property type="component" value="Unassembled WGS sequence"/>
</dbReference>
<evidence type="ECO:0000313" key="1">
    <source>
        <dbReference type="EMBL" id="CAG8470077.1"/>
    </source>
</evidence>
<comment type="caution">
    <text evidence="1">The sequence shown here is derived from an EMBL/GenBank/DDBJ whole genome shotgun (WGS) entry which is preliminary data.</text>
</comment>
<proteinExistence type="predicted"/>
<reference evidence="1" key="1">
    <citation type="submission" date="2021-06" db="EMBL/GenBank/DDBJ databases">
        <authorList>
            <person name="Kallberg Y."/>
            <person name="Tangrot J."/>
            <person name="Rosling A."/>
        </authorList>
    </citation>
    <scope>NUCLEOTIDE SEQUENCE</scope>
    <source>
        <strain evidence="1">28 12/20/2015</strain>
    </source>
</reference>
<protein>
    <submittedName>
        <fullName evidence="1">6208_t:CDS:1</fullName>
    </submittedName>
</protein>
<dbReference type="EMBL" id="CAJVPW010000933">
    <property type="protein sequence ID" value="CAG8470077.1"/>
    <property type="molecule type" value="Genomic_DNA"/>
</dbReference>
<evidence type="ECO:0000313" key="2">
    <source>
        <dbReference type="Proteomes" id="UP000789366"/>
    </source>
</evidence>
<keyword evidence="2" id="KW-1185">Reference proteome</keyword>
<gene>
    <name evidence="1" type="ORF">SPELUC_LOCUS1652</name>
</gene>